<dbReference type="Gene3D" id="3.40.1520.20">
    <property type="match status" value="1"/>
</dbReference>
<dbReference type="RefSeq" id="WP_308481053.1">
    <property type="nucleotide sequence ID" value="NZ_OY726397.1"/>
</dbReference>
<evidence type="ECO:0000313" key="9">
    <source>
        <dbReference type="Proteomes" id="UP001190465"/>
    </source>
</evidence>
<evidence type="ECO:0000256" key="6">
    <source>
        <dbReference type="SAM" id="Phobius"/>
    </source>
</evidence>
<evidence type="ECO:0000256" key="5">
    <source>
        <dbReference type="SAM" id="MobiDB-lite"/>
    </source>
</evidence>
<dbReference type="PROSITE" id="PS51123">
    <property type="entry name" value="OMPA_2"/>
    <property type="match status" value="1"/>
</dbReference>
<reference evidence="8 9" key="1">
    <citation type="submission" date="2023-08" db="EMBL/GenBank/DDBJ databases">
        <authorList>
            <person name="Folkvardsen B D."/>
            <person name="Norman A."/>
        </authorList>
    </citation>
    <scope>NUCLEOTIDE SEQUENCE [LARGE SCALE GENOMIC DNA]</scope>
    <source>
        <strain evidence="8 9">Mu0053</strain>
    </source>
</reference>
<feature type="transmembrane region" description="Helical" evidence="6">
    <location>
        <begin position="26"/>
        <end position="47"/>
    </location>
</feature>
<keyword evidence="6" id="KW-1133">Transmembrane helix</keyword>
<dbReference type="PANTHER" id="PTHR30329">
    <property type="entry name" value="STATOR ELEMENT OF FLAGELLAR MOTOR COMPLEX"/>
    <property type="match status" value="1"/>
</dbReference>
<feature type="region of interest" description="Disordered" evidence="5">
    <location>
        <begin position="291"/>
        <end position="318"/>
    </location>
</feature>
<keyword evidence="3" id="KW-0998">Cell outer membrane</keyword>
<evidence type="ECO:0000256" key="4">
    <source>
        <dbReference type="PROSITE-ProRule" id="PRU00473"/>
    </source>
</evidence>
<dbReference type="Pfam" id="PF04972">
    <property type="entry name" value="BON"/>
    <property type="match status" value="1"/>
</dbReference>
<dbReference type="Proteomes" id="UP001190465">
    <property type="component" value="Chromosome"/>
</dbReference>
<dbReference type="Pfam" id="PF21923">
    <property type="entry name" value="BON_like"/>
    <property type="match status" value="1"/>
</dbReference>
<keyword evidence="6" id="KW-0812">Transmembrane</keyword>
<dbReference type="SUPFAM" id="SSF103088">
    <property type="entry name" value="OmpA-like"/>
    <property type="match status" value="1"/>
</dbReference>
<dbReference type="InterPro" id="IPR007055">
    <property type="entry name" value="BON_dom"/>
</dbReference>
<evidence type="ECO:0000256" key="1">
    <source>
        <dbReference type="ARBA" id="ARBA00004442"/>
    </source>
</evidence>
<proteinExistence type="predicted"/>
<keyword evidence="9" id="KW-1185">Reference proteome</keyword>
<dbReference type="PANTHER" id="PTHR30329:SF21">
    <property type="entry name" value="LIPOPROTEIN YIAD-RELATED"/>
    <property type="match status" value="1"/>
</dbReference>
<dbReference type="PRINTS" id="PR01021">
    <property type="entry name" value="OMPADOMAIN"/>
</dbReference>
<evidence type="ECO:0000259" key="7">
    <source>
        <dbReference type="PROSITE" id="PS51123"/>
    </source>
</evidence>
<dbReference type="InterPro" id="IPR006664">
    <property type="entry name" value="OMP_bac"/>
</dbReference>
<dbReference type="InterPro" id="IPR054121">
    <property type="entry name" value="ArfA_BON-like"/>
</dbReference>
<dbReference type="InterPro" id="IPR050330">
    <property type="entry name" value="Bact_OuterMem_StrucFunc"/>
</dbReference>
<comment type="subcellular location">
    <subcellularLocation>
        <location evidence="1">Cell outer membrane</location>
    </subcellularLocation>
</comment>
<accession>A0ABN9MX63</accession>
<protein>
    <submittedName>
        <fullName evidence="8">OmpA family protein</fullName>
    </submittedName>
</protein>
<organism evidence="8 9">
    <name type="scientific">[Mycobacterium] burgundiense</name>
    <dbReference type="NCBI Taxonomy" id="3064286"/>
    <lineage>
        <taxon>Bacteria</taxon>
        <taxon>Bacillati</taxon>
        <taxon>Actinomycetota</taxon>
        <taxon>Actinomycetes</taxon>
        <taxon>Mycobacteriales</taxon>
        <taxon>Mycobacteriaceae</taxon>
        <taxon>Mycolicibacterium</taxon>
    </lineage>
</organism>
<dbReference type="Pfam" id="PF00691">
    <property type="entry name" value="OmpA"/>
    <property type="match status" value="1"/>
</dbReference>
<dbReference type="CDD" id="cd07185">
    <property type="entry name" value="OmpA_C-like"/>
    <property type="match status" value="1"/>
</dbReference>
<evidence type="ECO:0000313" key="8">
    <source>
        <dbReference type="EMBL" id="CAJ1496731.1"/>
    </source>
</evidence>
<gene>
    <name evidence="8" type="ORF">MU0053_000727</name>
</gene>
<feature type="domain" description="OmpA-like" evidence="7">
    <location>
        <begin position="204"/>
        <end position="318"/>
    </location>
</feature>
<dbReference type="Gene3D" id="3.30.1330.60">
    <property type="entry name" value="OmpA-like domain"/>
    <property type="match status" value="1"/>
</dbReference>
<evidence type="ECO:0000256" key="3">
    <source>
        <dbReference type="ARBA" id="ARBA00023237"/>
    </source>
</evidence>
<evidence type="ECO:0000256" key="2">
    <source>
        <dbReference type="ARBA" id="ARBA00023136"/>
    </source>
</evidence>
<keyword evidence="2 4" id="KW-0472">Membrane</keyword>
<dbReference type="EMBL" id="OY726397">
    <property type="protein sequence ID" value="CAJ1496731.1"/>
    <property type="molecule type" value="Genomic_DNA"/>
</dbReference>
<sequence length="318" mass="32769">MPDPDETRTITGWKTASRLYRRSPGLGWLLALLVVPLLLGLLGWGVLDNSGEDLDPEAATPEVTVPGRPAALSIIRNGNDITLSGEIPNAAAKTELLDLLTSIHGPDVNLVDNLDIAAGVLEPNLPGLHAVLGAAAEIPDFSWTLKGTNLTLSGTAPSEQVRSAVEAAATSAWPDVNVTNRIQVTGGPPGAPVPAPGGDCANLQADITALLDTPVTFETDGTSLTPPSAQLLSRIAEKITACPEVRVSVDGYTDNSGNDAINVPLSTNRAKAVADFLVARGVAGNLVTSQGHGSANPIAANDTAEGKAQNRRVEITVS</sequence>
<name>A0ABN9MX63_9MYCO</name>
<dbReference type="InterPro" id="IPR006665">
    <property type="entry name" value="OmpA-like"/>
</dbReference>
<dbReference type="InterPro" id="IPR036737">
    <property type="entry name" value="OmpA-like_sf"/>
</dbReference>